<organism evidence="1">
    <name type="scientific">Capitella teleta</name>
    <name type="common">Polychaete worm</name>
    <dbReference type="NCBI Taxonomy" id="283909"/>
    <lineage>
        <taxon>Eukaryota</taxon>
        <taxon>Metazoa</taxon>
        <taxon>Spiralia</taxon>
        <taxon>Lophotrochozoa</taxon>
        <taxon>Annelida</taxon>
        <taxon>Polychaeta</taxon>
        <taxon>Sedentaria</taxon>
        <taxon>Scolecida</taxon>
        <taxon>Capitellidae</taxon>
        <taxon>Capitella</taxon>
    </lineage>
</organism>
<proteinExistence type="predicted"/>
<reference evidence="3" key="1">
    <citation type="submission" date="2012-12" db="EMBL/GenBank/DDBJ databases">
        <authorList>
            <person name="Hellsten U."/>
            <person name="Grimwood J."/>
            <person name="Chapman J.A."/>
            <person name="Shapiro H."/>
            <person name="Aerts A."/>
            <person name="Otillar R.P."/>
            <person name="Terry A.Y."/>
            <person name="Boore J.L."/>
            <person name="Simakov O."/>
            <person name="Marletaz F."/>
            <person name="Cho S.-J."/>
            <person name="Edsinger-Gonzales E."/>
            <person name="Havlak P."/>
            <person name="Kuo D.-H."/>
            <person name="Larsson T."/>
            <person name="Lv J."/>
            <person name="Arendt D."/>
            <person name="Savage R."/>
            <person name="Osoegawa K."/>
            <person name="de Jong P."/>
            <person name="Lindberg D.R."/>
            <person name="Seaver E.C."/>
            <person name="Weisblat D.A."/>
            <person name="Putnam N.H."/>
            <person name="Grigoriev I.V."/>
            <person name="Rokhsar D.S."/>
        </authorList>
    </citation>
    <scope>NUCLEOTIDE SEQUENCE</scope>
    <source>
        <strain evidence="3">I ESC-2004</strain>
    </source>
</reference>
<sequence length="371" mass="40591">MYSKVSSKKQLDLRNVLLTMASSTTTNNTLCDNCLNDEFELFEQRELSDGEMLTICSCCDELANSDLWQQTLANKLSSTSTSDEIRDQLMASAKDYAKEIKPDEVLPICFKIPCKCGSKDFRNIRDEEGMSTLPHVKVCSCCHNVMGVDENVLLEEAKEFLSKASFKTTECTRCGNTNPDEYRFEESSGGTPVIRCVRDGCSEIVKKGSREQRYRARVVGNPNACGPNACGPHLGFKRVSVEDQSVVPADKIFSSAKTPLRSISKGSKRAKAFAEVVFIDLASLAMSICDLKKAKNEGQIPHSTYVNGVVEEVGKTGAKLLVTGASCLLPIPISLGQTIERCLGALLAPAAGRALVRVKDKTQNIFKSMKL</sequence>
<dbReference type="Proteomes" id="UP000014760">
    <property type="component" value="Unassembled WGS sequence"/>
</dbReference>
<dbReference type="EnsemblMetazoa" id="CapteT209709">
    <property type="protein sequence ID" value="CapteP209709"/>
    <property type="gene ID" value="CapteG209709"/>
</dbReference>
<gene>
    <name evidence="1" type="ORF">CAPTEDRAFT_209709</name>
</gene>
<name>R7TQJ1_CAPTE</name>
<evidence type="ECO:0000313" key="3">
    <source>
        <dbReference type="Proteomes" id="UP000014760"/>
    </source>
</evidence>
<keyword evidence="3" id="KW-1185">Reference proteome</keyword>
<reference evidence="2" key="3">
    <citation type="submission" date="2015-06" db="UniProtKB">
        <authorList>
            <consortium name="EnsemblMetazoa"/>
        </authorList>
    </citation>
    <scope>IDENTIFICATION</scope>
</reference>
<evidence type="ECO:0000313" key="1">
    <source>
        <dbReference type="EMBL" id="ELT96198.1"/>
    </source>
</evidence>
<dbReference type="EMBL" id="AMQN01002290">
    <property type="status" value="NOT_ANNOTATED_CDS"/>
    <property type="molecule type" value="Genomic_DNA"/>
</dbReference>
<dbReference type="AlphaFoldDB" id="R7TQJ1"/>
<dbReference type="HOGENOM" id="CLU_799848_0_0_1"/>
<protein>
    <submittedName>
        <fullName evidence="1 2">Uncharacterized protein</fullName>
    </submittedName>
</protein>
<dbReference type="EMBL" id="KB308885">
    <property type="protein sequence ID" value="ELT96198.1"/>
    <property type="molecule type" value="Genomic_DNA"/>
</dbReference>
<reference evidence="1 3" key="2">
    <citation type="journal article" date="2013" name="Nature">
        <title>Insights into bilaterian evolution from three spiralian genomes.</title>
        <authorList>
            <person name="Simakov O."/>
            <person name="Marletaz F."/>
            <person name="Cho S.J."/>
            <person name="Edsinger-Gonzales E."/>
            <person name="Havlak P."/>
            <person name="Hellsten U."/>
            <person name="Kuo D.H."/>
            <person name="Larsson T."/>
            <person name="Lv J."/>
            <person name="Arendt D."/>
            <person name="Savage R."/>
            <person name="Osoegawa K."/>
            <person name="de Jong P."/>
            <person name="Grimwood J."/>
            <person name="Chapman J.A."/>
            <person name="Shapiro H."/>
            <person name="Aerts A."/>
            <person name="Otillar R.P."/>
            <person name="Terry A.Y."/>
            <person name="Boore J.L."/>
            <person name="Grigoriev I.V."/>
            <person name="Lindberg D.R."/>
            <person name="Seaver E.C."/>
            <person name="Weisblat D.A."/>
            <person name="Putnam N.H."/>
            <person name="Rokhsar D.S."/>
        </authorList>
    </citation>
    <scope>NUCLEOTIDE SEQUENCE</scope>
    <source>
        <strain evidence="1 3">I ESC-2004</strain>
    </source>
</reference>
<accession>R7TQJ1</accession>
<evidence type="ECO:0000313" key="2">
    <source>
        <dbReference type="EnsemblMetazoa" id="CapteP209709"/>
    </source>
</evidence>